<keyword evidence="8" id="KW-0472">Membrane</keyword>
<keyword evidence="4" id="KW-1003">Cell membrane</keyword>
<keyword evidence="11" id="KW-1185">Reference proteome</keyword>
<dbReference type="InterPro" id="IPR027417">
    <property type="entry name" value="P-loop_NTPase"/>
</dbReference>
<feature type="domain" description="ABC transporter" evidence="9">
    <location>
        <begin position="8"/>
        <end position="249"/>
    </location>
</feature>
<comment type="similarity">
    <text evidence="2">Belongs to the ABC transporter superfamily.</text>
</comment>
<dbReference type="AlphaFoldDB" id="A0A316ET48"/>
<dbReference type="RefSeq" id="WP_258307996.1">
    <property type="nucleotide sequence ID" value="NZ_QGGT01000002.1"/>
</dbReference>
<feature type="domain" description="ABC transporter" evidence="9">
    <location>
        <begin position="272"/>
        <end position="477"/>
    </location>
</feature>
<organism evidence="10 11">
    <name type="scientific">Cupriavidus plantarum</name>
    <dbReference type="NCBI Taxonomy" id="942865"/>
    <lineage>
        <taxon>Bacteria</taxon>
        <taxon>Pseudomonadati</taxon>
        <taxon>Pseudomonadota</taxon>
        <taxon>Betaproteobacteria</taxon>
        <taxon>Burkholderiales</taxon>
        <taxon>Burkholderiaceae</taxon>
        <taxon>Cupriavidus</taxon>
    </lineage>
</organism>
<dbReference type="InterPro" id="IPR050388">
    <property type="entry name" value="ABC_Ni/Peptide_Import"/>
</dbReference>
<evidence type="ECO:0000256" key="5">
    <source>
        <dbReference type="ARBA" id="ARBA00022519"/>
    </source>
</evidence>
<dbReference type="Pfam" id="PF00005">
    <property type="entry name" value="ABC_tran"/>
    <property type="match status" value="2"/>
</dbReference>
<accession>A0A316ET48</accession>
<dbReference type="PANTHER" id="PTHR43297">
    <property type="entry name" value="OLIGOPEPTIDE TRANSPORT ATP-BINDING PROTEIN APPD"/>
    <property type="match status" value="1"/>
</dbReference>
<dbReference type="InterPro" id="IPR003439">
    <property type="entry name" value="ABC_transporter-like_ATP-bd"/>
</dbReference>
<evidence type="ECO:0000259" key="9">
    <source>
        <dbReference type="PROSITE" id="PS50893"/>
    </source>
</evidence>
<comment type="caution">
    <text evidence="10">The sequence shown here is derived from an EMBL/GenBank/DDBJ whole genome shotgun (WGS) entry which is preliminary data.</text>
</comment>
<evidence type="ECO:0000256" key="7">
    <source>
        <dbReference type="ARBA" id="ARBA00022840"/>
    </source>
</evidence>
<evidence type="ECO:0000256" key="1">
    <source>
        <dbReference type="ARBA" id="ARBA00004417"/>
    </source>
</evidence>
<keyword evidence="5" id="KW-0997">Cell inner membrane</keyword>
<dbReference type="SUPFAM" id="SSF52540">
    <property type="entry name" value="P-loop containing nucleoside triphosphate hydrolases"/>
    <property type="match status" value="2"/>
</dbReference>
<evidence type="ECO:0000313" key="10">
    <source>
        <dbReference type="EMBL" id="PWK35524.1"/>
    </source>
</evidence>
<dbReference type="GO" id="GO:0005524">
    <property type="term" value="F:ATP binding"/>
    <property type="evidence" value="ECO:0007669"/>
    <property type="project" value="UniProtKB-KW"/>
</dbReference>
<dbReference type="SMART" id="SM00382">
    <property type="entry name" value="AAA"/>
    <property type="match status" value="2"/>
</dbReference>
<keyword evidence="3" id="KW-0813">Transport</keyword>
<dbReference type="PROSITE" id="PS50893">
    <property type="entry name" value="ABC_TRANSPORTER_2"/>
    <property type="match status" value="2"/>
</dbReference>
<evidence type="ECO:0000256" key="3">
    <source>
        <dbReference type="ARBA" id="ARBA00022448"/>
    </source>
</evidence>
<protein>
    <submittedName>
        <fullName evidence="10">Peptide/nickel transport system ATP-binding protein</fullName>
    </submittedName>
</protein>
<dbReference type="Proteomes" id="UP000245754">
    <property type="component" value="Unassembled WGS sequence"/>
</dbReference>
<name>A0A316ET48_9BURK</name>
<evidence type="ECO:0000256" key="2">
    <source>
        <dbReference type="ARBA" id="ARBA00005417"/>
    </source>
</evidence>
<evidence type="ECO:0000256" key="4">
    <source>
        <dbReference type="ARBA" id="ARBA00022475"/>
    </source>
</evidence>
<keyword evidence="6" id="KW-0547">Nucleotide-binding</keyword>
<dbReference type="PROSITE" id="PS00211">
    <property type="entry name" value="ABC_TRANSPORTER_1"/>
    <property type="match status" value="1"/>
</dbReference>
<dbReference type="GO" id="GO:0005886">
    <property type="term" value="C:plasma membrane"/>
    <property type="evidence" value="ECO:0007669"/>
    <property type="project" value="UniProtKB-SubCell"/>
</dbReference>
<evidence type="ECO:0000313" key="11">
    <source>
        <dbReference type="Proteomes" id="UP000245754"/>
    </source>
</evidence>
<dbReference type="InterPro" id="IPR003593">
    <property type="entry name" value="AAA+_ATPase"/>
</dbReference>
<dbReference type="EMBL" id="QGGT01000002">
    <property type="protein sequence ID" value="PWK35524.1"/>
    <property type="molecule type" value="Genomic_DNA"/>
</dbReference>
<dbReference type="GO" id="GO:0016887">
    <property type="term" value="F:ATP hydrolysis activity"/>
    <property type="evidence" value="ECO:0007669"/>
    <property type="project" value="InterPro"/>
</dbReference>
<dbReference type="PANTHER" id="PTHR43297:SF7">
    <property type="entry name" value="D,D-DIPEPTIDE TRANSPORT ATP-BINDING PROTEIN DDPD-RELATED"/>
    <property type="match status" value="1"/>
</dbReference>
<dbReference type="Gene3D" id="3.40.50.300">
    <property type="entry name" value="P-loop containing nucleotide triphosphate hydrolases"/>
    <property type="match status" value="2"/>
</dbReference>
<dbReference type="InterPro" id="IPR017871">
    <property type="entry name" value="ABC_transporter-like_CS"/>
</dbReference>
<gene>
    <name evidence="10" type="ORF">C7419_102802</name>
</gene>
<sequence length="480" mass="51331">MTPMPPLLEVDTLRVEGPEGHLLGPVSFALHAGRALTLLGESGSGKSLLAHAIMGTLPRGLRARGRIVLGGRAFEANDVRSRRASWGRDIALLPQEPWIALDPTMRVGAQLAETHALVGAKSRTEAWTRTLDDLRTLGLGGAAMAWPITLSGGMAQRAAFAITRAGGAPVLIVDEPTKGLDHTARDEIVTRLRQALESGCTVLTITHDIAVARALGGDVAVMLSGDVVERGEAQTVLAQPAHTYTRALLAADPASWKAHAAAHTAAAGEEVLTATGLRKDVGHHTAHRSGHRTLFRDLTLTLRAGDRVAVTGPSGSGKSTLGNVLLGLVSADKGTVHRHASIERVRYQKLYQEPTSAFAPRRAIGHALADLCKRHRLDNARIAPLMQQMRLPEPLLARLPNEISGGELQRFALLRALLLDPVFLFADEPTSRLDPITQQEVFDTLVNMTLERGCALMVVTHDPFIAGSLGPRRVAIGEQT</sequence>
<proteinExistence type="inferred from homology"/>
<evidence type="ECO:0000256" key="6">
    <source>
        <dbReference type="ARBA" id="ARBA00022741"/>
    </source>
</evidence>
<reference evidence="10 11" key="1">
    <citation type="submission" date="2018-05" db="EMBL/GenBank/DDBJ databases">
        <title>Genomic Encyclopedia of Type Strains, Phase IV (KMG-V): Genome sequencing to study the core and pangenomes of soil and plant-associated prokaryotes.</title>
        <authorList>
            <person name="Whitman W."/>
        </authorList>
    </citation>
    <scope>NUCLEOTIDE SEQUENCE [LARGE SCALE GENOMIC DNA]</scope>
    <source>
        <strain evidence="10 11">SLV-132</strain>
    </source>
</reference>
<comment type="subcellular location">
    <subcellularLocation>
        <location evidence="1">Cell inner membrane</location>
        <topology evidence="1">Peripheral membrane protein</topology>
    </subcellularLocation>
</comment>
<evidence type="ECO:0000256" key="8">
    <source>
        <dbReference type="ARBA" id="ARBA00023136"/>
    </source>
</evidence>
<keyword evidence="7 10" id="KW-0067">ATP-binding</keyword>